<comment type="similarity">
    <text evidence="1">Belongs to the isochorismatase family.</text>
</comment>
<feature type="domain" description="Isochorismatase-like" evidence="3">
    <location>
        <begin position="4"/>
        <end position="176"/>
    </location>
</feature>
<evidence type="ECO:0000256" key="2">
    <source>
        <dbReference type="ARBA" id="ARBA00022801"/>
    </source>
</evidence>
<dbReference type="InterPro" id="IPR036380">
    <property type="entry name" value="Isochorismatase-like_sf"/>
</dbReference>
<evidence type="ECO:0000313" key="5">
    <source>
        <dbReference type="Proteomes" id="UP000310334"/>
    </source>
</evidence>
<dbReference type="OrthoDB" id="257098at2"/>
<proteinExistence type="inferred from homology"/>
<evidence type="ECO:0000256" key="1">
    <source>
        <dbReference type="ARBA" id="ARBA00006336"/>
    </source>
</evidence>
<accession>A0A4S4C4A8</accession>
<comment type="caution">
    <text evidence="4">The sequence shown here is derived from an EMBL/GenBank/DDBJ whole genome shotgun (WGS) entry which is preliminary data.</text>
</comment>
<dbReference type="GO" id="GO:0016787">
    <property type="term" value="F:hydrolase activity"/>
    <property type="evidence" value="ECO:0007669"/>
    <property type="project" value="UniProtKB-KW"/>
</dbReference>
<keyword evidence="5" id="KW-1185">Reference proteome</keyword>
<sequence length="183" mass="20679">MNKALLILDVQKAFDDPKWGIRNNLDAEKNIKSLLTKWREHQYEVVFIQHTSKKPHSVFHPKNEGFLIKEIIKPHEKETVLTKEVNSAFIGTSLQRYLNNLGIKEVVITGLTTPHCVSTTTRMSGNLGFETYLISDATAAFGLIDSNGKFIDAQTVHDVSLATLHNEFATVLSTKDFIERLIK</sequence>
<dbReference type="SUPFAM" id="SSF52499">
    <property type="entry name" value="Isochorismatase-like hydrolases"/>
    <property type="match status" value="1"/>
</dbReference>
<dbReference type="RefSeq" id="WP_136351675.1">
    <property type="nucleotide sequence ID" value="NZ_CP046266.1"/>
</dbReference>
<dbReference type="CDD" id="cd01014">
    <property type="entry name" value="nicotinamidase_related"/>
    <property type="match status" value="1"/>
</dbReference>
<dbReference type="Proteomes" id="UP000310334">
    <property type="component" value="Unassembled WGS sequence"/>
</dbReference>
<dbReference type="EMBL" id="SSNT01000002">
    <property type="protein sequence ID" value="THF82378.1"/>
    <property type="molecule type" value="Genomic_DNA"/>
</dbReference>
<name>A0A4S4C4A8_9BACI</name>
<dbReference type="Pfam" id="PF00857">
    <property type="entry name" value="Isochorismatase"/>
    <property type="match status" value="1"/>
</dbReference>
<dbReference type="InterPro" id="IPR000868">
    <property type="entry name" value="Isochorismatase-like_dom"/>
</dbReference>
<dbReference type="PANTHER" id="PTHR43540">
    <property type="entry name" value="PEROXYUREIDOACRYLATE/UREIDOACRYLATE AMIDOHYDROLASE-RELATED"/>
    <property type="match status" value="1"/>
</dbReference>
<reference evidence="4 5" key="1">
    <citation type="submission" date="2019-04" db="EMBL/GenBank/DDBJ databases">
        <title>Bacillus sediminilitoris sp. nov., isolated from a tidal flat sediment on the East China Sea.</title>
        <authorList>
            <person name="Wei Y."/>
            <person name="Mao H."/>
            <person name="Fang J."/>
        </authorList>
    </citation>
    <scope>NUCLEOTIDE SEQUENCE [LARGE SCALE GENOMIC DNA]</scope>
    <source>
        <strain evidence="4 5">DSL-17</strain>
    </source>
</reference>
<keyword evidence="2 4" id="KW-0378">Hydrolase</keyword>
<protein>
    <submittedName>
        <fullName evidence="4">Cysteine hydrolase</fullName>
    </submittedName>
</protein>
<dbReference type="AlphaFoldDB" id="A0A4S4C4A8"/>
<dbReference type="Gene3D" id="3.40.50.850">
    <property type="entry name" value="Isochorismatase-like"/>
    <property type="match status" value="1"/>
</dbReference>
<evidence type="ECO:0000313" key="4">
    <source>
        <dbReference type="EMBL" id="THF82378.1"/>
    </source>
</evidence>
<organism evidence="4 5">
    <name type="scientific">Metabacillus sediminilitoris</name>
    <dbReference type="NCBI Taxonomy" id="2567941"/>
    <lineage>
        <taxon>Bacteria</taxon>
        <taxon>Bacillati</taxon>
        <taxon>Bacillota</taxon>
        <taxon>Bacilli</taxon>
        <taxon>Bacillales</taxon>
        <taxon>Bacillaceae</taxon>
        <taxon>Metabacillus</taxon>
    </lineage>
</organism>
<gene>
    <name evidence="4" type="ORF">E6W99_02805</name>
</gene>
<dbReference type="PANTHER" id="PTHR43540:SF1">
    <property type="entry name" value="ISOCHORISMATASE HYDROLASE"/>
    <property type="match status" value="1"/>
</dbReference>
<dbReference type="InterPro" id="IPR050272">
    <property type="entry name" value="Isochorismatase-like_hydrls"/>
</dbReference>
<evidence type="ECO:0000259" key="3">
    <source>
        <dbReference type="Pfam" id="PF00857"/>
    </source>
</evidence>